<dbReference type="Proteomes" id="UP000446866">
    <property type="component" value="Unassembled WGS sequence"/>
</dbReference>
<keyword evidence="3" id="KW-1185">Reference proteome</keyword>
<proteinExistence type="predicted"/>
<protein>
    <submittedName>
        <fullName evidence="2">Uncharacterized protein</fullName>
    </submittedName>
</protein>
<dbReference type="EMBL" id="QXWK01000018">
    <property type="protein sequence ID" value="NBH62004.1"/>
    <property type="molecule type" value="Genomic_DNA"/>
</dbReference>
<comment type="caution">
    <text evidence="2">The sequence shown here is derived from an EMBL/GenBank/DDBJ whole genome shotgun (WGS) entry which is preliminary data.</text>
</comment>
<organism evidence="2 3">
    <name type="scientific">Anaerotruncus colihominis</name>
    <dbReference type="NCBI Taxonomy" id="169435"/>
    <lineage>
        <taxon>Bacteria</taxon>
        <taxon>Bacillati</taxon>
        <taxon>Bacillota</taxon>
        <taxon>Clostridia</taxon>
        <taxon>Eubacteriales</taxon>
        <taxon>Oscillospiraceae</taxon>
        <taxon>Anaerotruncus</taxon>
    </lineage>
</organism>
<feature type="transmembrane region" description="Helical" evidence="1">
    <location>
        <begin position="6"/>
        <end position="29"/>
    </location>
</feature>
<keyword evidence="1" id="KW-0472">Membrane</keyword>
<reference evidence="2 3" key="1">
    <citation type="submission" date="2018-08" db="EMBL/GenBank/DDBJ databases">
        <title>Murine metabolic-syndrome-specific gut microbial biobank.</title>
        <authorList>
            <person name="Liu C."/>
        </authorList>
    </citation>
    <scope>NUCLEOTIDE SEQUENCE [LARGE SCALE GENOMIC DNA]</scope>
    <source>
        <strain evidence="2 3">28</strain>
    </source>
</reference>
<evidence type="ECO:0000313" key="2">
    <source>
        <dbReference type="EMBL" id="NBH62004.1"/>
    </source>
</evidence>
<evidence type="ECO:0000256" key="1">
    <source>
        <dbReference type="SAM" id="Phobius"/>
    </source>
</evidence>
<dbReference type="AlphaFoldDB" id="A0A845QKP3"/>
<name>A0A845QKP3_9FIRM</name>
<keyword evidence="1" id="KW-1133">Transmembrane helix</keyword>
<dbReference type="RefSeq" id="WP_160202291.1">
    <property type="nucleotide sequence ID" value="NZ_QXWK01000018.1"/>
</dbReference>
<sequence>MLYSLVAAVVILAFFNALIVPFIVVQYFLKGYNINAEVKVTVPTVKNIVKRTEKPKIDEKTAALLRNIDRYDGTSGGQEVI</sequence>
<keyword evidence="1" id="KW-0812">Transmembrane</keyword>
<accession>A0A845QKP3</accession>
<evidence type="ECO:0000313" key="3">
    <source>
        <dbReference type="Proteomes" id="UP000446866"/>
    </source>
</evidence>
<gene>
    <name evidence="2" type="ORF">D0435_10110</name>
</gene>